<feature type="domain" description="SAM-dependent MTase RsmB/NOP-type" evidence="7">
    <location>
        <begin position="158"/>
        <end position="455"/>
    </location>
</feature>
<sequence length="455" mass="49014">MNKRPHTNPKPSGELAPETSHKPGFAVRKAAADILGNVVHKRRPLDGELEAHSGFRQLAANDRALARAIIGAALRHRGEISEILDRLLDRSIPEKTGRVVDILHVAIAQMLFLDIPDRAAVSLAVDHAAADRRARPYKGLVNGVLRRLGRERDEVTADLEADSLNTPDWLLENWRSAYGEETAGAIARAHQGEAGLDLTVKSDPEGWAKKLEGEVVGAGSVRLTRKGPVEALEGFEAGEWWVQDAAAALPARLLGDVRGLTAADICAAPGGKTAQLAAAGAEVTAVDISRNRLKRLEANMARLGLSVTTVAADARAFEPQEPFDVILLDAPCSATGTIRRHPDVPWIKQAYDVEKLSEIQRDLLDRTVSWVKPGGLIVYCTCSLEPQEGEAQAAAFVERQSGKVGLVPIDPKEIGGLGDCVTKEGYLRCLPCHKAGTAAESTGMDGFFAARFRRF</sequence>
<feature type="binding site" evidence="5">
    <location>
        <position position="329"/>
    </location>
    <ligand>
        <name>S-adenosyl-L-methionine</name>
        <dbReference type="ChEBI" id="CHEBI:59789"/>
    </ligand>
</feature>
<dbReference type="InterPro" id="IPR029063">
    <property type="entry name" value="SAM-dependent_MTases_sf"/>
</dbReference>
<dbReference type="RefSeq" id="WP_265965289.1">
    <property type="nucleotide sequence ID" value="NZ_JAPEVI010000003.1"/>
</dbReference>
<dbReference type="SUPFAM" id="SSF48013">
    <property type="entry name" value="NusB-like"/>
    <property type="match status" value="1"/>
</dbReference>
<evidence type="ECO:0000313" key="9">
    <source>
        <dbReference type="Proteomes" id="UP001300261"/>
    </source>
</evidence>
<dbReference type="SUPFAM" id="SSF53335">
    <property type="entry name" value="S-adenosyl-L-methionine-dependent methyltransferases"/>
    <property type="match status" value="1"/>
</dbReference>
<dbReference type="Pfam" id="PF01189">
    <property type="entry name" value="Methyltr_RsmB-F"/>
    <property type="match status" value="1"/>
</dbReference>
<feature type="region of interest" description="Disordered" evidence="6">
    <location>
        <begin position="1"/>
        <end position="21"/>
    </location>
</feature>
<keyword evidence="1 5" id="KW-0489">Methyltransferase</keyword>
<keyword evidence="3 5" id="KW-0949">S-adenosyl-L-methionine</keyword>
<feature type="active site" description="Nucleophile" evidence="5">
    <location>
        <position position="382"/>
    </location>
</feature>
<evidence type="ECO:0000259" key="7">
    <source>
        <dbReference type="PROSITE" id="PS51686"/>
    </source>
</evidence>
<dbReference type="CDD" id="cd02440">
    <property type="entry name" value="AdoMet_MTases"/>
    <property type="match status" value="1"/>
</dbReference>
<accession>A0ABT3R6K4</accession>
<dbReference type="InterPro" id="IPR023267">
    <property type="entry name" value="RCMT"/>
</dbReference>
<dbReference type="EMBL" id="JAPEVI010000003">
    <property type="protein sequence ID" value="MCX2724905.1"/>
    <property type="molecule type" value="Genomic_DNA"/>
</dbReference>
<dbReference type="Proteomes" id="UP001300261">
    <property type="component" value="Unassembled WGS sequence"/>
</dbReference>
<dbReference type="PROSITE" id="PS51686">
    <property type="entry name" value="SAM_MT_RSMB_NOP"/>
    <property type="match status" value="1"/>
</dbReference>
<dbReference type="InterPro" id="IPR049560">
    <property type="entry name" value="MeTrfase_RsmB-F_NOP2_cat"/>
</dbReference>
<comment type="caution">
    <text evidence="8">The sequence shown here is derived from an EMBL/GenBank/DDBJ whole genome shotgun (WGS) entry which is preliminary data.</text>
</comment>
<dbReference type="PRINTS" id="PR02008">
    <property type="entry name" value="RCMTFAMILY"/>
</dbReference>
<feature type="binding site" evidence="5">
    <location>
        <begin position="266"/>
        <end position="272"/>
    </location>
    <ligand>
        <name>S-adenosyl-L-methionine</name>
        <dbReference type="ChEBI" id="CHEBI:59789"/>
    </ligand>
</feature>
<evidence type="ECO:0000256" key="2">
    <source>
        <dbReference type="ARBA" id="ARBA00022679"/>
    </source>
</evidence>
<dbReference type="PANTHER" id="PTHR22807:SF61">
    <property type="entry name" value="NOL1_NOP2_SUN FAMILY PROTEIN _ ANTITERMINATION NUSB DOMAIN-CONTAINING PROTEIN"/>
    <property type="match status" value="1"/>
</dbReference>
<gene>
    <name evidence="8" type="ORF">ON753_21445</name>
</gene>
<dbReference type="Pfam" id="PF01029">
    <property type="entry name" value="NusB"/>
    <property type="match status" value="1"/>
</dbReference>
<keyword evidence="2 5" id="KW-0808">Transferase</keyword>
<protein>
    <submittedName>
        <fullName evidence="8">Methyltransferase domain-containing protein</fullName>
    </submittedName>
</protein>
<keyword evidence="9" id="KW-1185">Reference proteome</keyword>
<feature type="binding site" evidence="5">
    <location>
        <position position="313"/>
    </location>
    <ligand>
        <name>S-adenosyl-L-methionine</name>
        <dbReference type="ChEBI" id="CHEBI:59789"/>
    </ligand>
</feature>
<keyword evidence="4 5" id="KW-0694">RNA-binding</keyword>
<evidence type="ECO:0000256" key="5">
    <source>
        <dbReference type="PROSITE-ProRule" id="PRU01023"/>
    </source>
</evidence>
<evidence type="ECO:0000256" key="3">
    <source>
        <dbReference type="ARBA" id="ARBA00022691"/>
    </source>
</evidence>
<evidence type="ECO:0000256" key="1">
    <source>
        <dbReference type="ARBA" id="ARBA00022603"/>
    </source>
</evidence>
<evidence type="ECO:0000256" key="4">
    <source>
        <dbReference type="ARBA" id="ARBA00022884"/>
    </source>
</evidence>
<dbReference type="InterPro" id="IPR001678">
    <property type="entry name" value="MeTrfase_RsmB-F_NOP2_dom"/>
</dbReference>
<dbReference type="Gene3D" id="3.40.50.150">
    <property type="entry name" value="Vaccinia Virus protein VP39"/>
    <property type="match status" value="1"/>
</dbReference>
<name>A0ABT3R6K4_9HYPH</name>
<evidence type="ECO:0000256" key="6">
    <source>
        <dbReference type="SAM" id="MobiDB-lite"/>
    </source>
</evidence>
<feature type="binding site" evidence="5">
    <location>
        <position position="287"/>
    </location>
    <ligand>
        <name>S-adenosyl-L-methionine</name>
        <dbReference type="ChEBI" id="CHEBI:59789"/>
    </ligand>
</feature>
<dbReference type="GO" id="GO:0032259">
    <property type="term" value="P:methylation"/>
    <property type="evidence" value="ECO:0007669"/>
    <property type="project" value="UniProtKB-KW"/>
</dbReference>
<dbReference type="PANTHER" id="PTHR22807">
    <property type="entry name" value="NOP2 YEAST -RELATED NOL1/NOP2/FMU SUN DOMAIN-CONTAINING"/>
    <property type="match status" value="1"/>
</dbReference>
<evidence type="ECO:0000313" key="8">
    <source>
        <dbReference type="EMBL" id="MCX2724905.1"/>
    </source>
</evidence>
<dbReference type="Gene3D" id="1.10.940.10">
    <property type="entry name" value="NusB-like"/>
    <property type="match status" value="1"/>
</dbReference>
<proteinExistence type="inferred from homology"/>
<dbReference type="GO" id="GO:0008168">
    <property type="term" value="F:methyltransferase activity"/>
    <property type="evidence" value="ECO:0007669"/>
    <property type="project" value="UniProtKB-KW"/>
</dbReference>
<reference evidence="8 9" key="1">
    <citation type="journal article" date="2016" name="Int. J. Syst. Evol. Microbiol.">
        <title>Labrenzia salina sp. nov., isolated from the rhizosphere of the halophyte Arthrocnemum macrostachyum.</title>
        <authorList>
            <person name="Camacho M."/>
            <person name="Redondo-Gomez S."/>
            <person name="Rodriguez-Llorente I."/>
            <person name="Rohde M."/>
            <person name="Sproer C."/>
            <person name="Schumann P."/>
            <person name="Klenk H.P."/>
            <person name="Montero-Calasanz M.D.C."/>
        </authorList>
    </citation>
    <scope>NUCLEOTIDE SEQUENCE [LARGE SCALE GENOMIC DNA]</scope>
    <source>
        <strain evidence="8 9">DSM 29163</strain>
    </source>
</reference>
<dbReference type="InterPro" id="IPR006027">
    <property type="entry name" value="NusB_RsmB_TIM44"/>
</dbReference>
<organism evidence="8 9">
    <name type="scientific">Roseibium salinum</name>
    <dbReference type="NCBI Taxonomy" id="1604349"/>
    <lineage>
        <taxon>Bacteria</taxon>
        <taxon>Pseudomonadati</taxon>
        <taxon>Pseudomonadota</taxon>
        <taxon>Alphaproteobacteria</taxon>
        <taxon>Hyphomicrobiales</taxon>
        <taxon>Stappiaceae</taxon>
        <taxon>Roseibium</taxon>
    </lineage>
</organism>
<comment type="similarity">
    <text evidence="5">Belongs to the class I-like SAM-binding methyltransferase superfamily. RsmB/NOP family.</text>
</comment>
<dbReference type="InterPro" id="IPR035926">
    <property type="entry name" value="NusB-like_sf"/>
</dbReference>